<dbReference type="EMBL" id="QNVT01000029">
    <property type="protein sequence ID" value="REC60059.1"/>
    <property type="molecule type" value="Genomic_DNA"/>
</dbReference>
<dbReference type="Proteomes" id="UP000256686">
    <property type="component" value="Unassembled WGS sequence"/>
</dbReference>
<comment type="caution">
    <text evidence="1">The sequence shown here is derived from an EMBL/GenBank/DDBJ whole genome shotgun (WGS) entry which is preliminary data.</text>
</comment>
<name>A0A3D9C2T1_9FLAO</name>
<keyword evidence="2" id="KW-1185">Reference proteome</keyword>
<sequence length="204" mass="24624">MKARELLPKSKLEIQHKIRRMKKIFFIFLLLTIVSCSSVKYYEYYYNDNLSEINSKYVYSTLEVHKDKAIYRAFDNGYVYKEKEPVSFLYIETEKINDLDYIPLWKASKFYYYTDENQKKVIDYTLLSETDIKLLGGYFKENNVYRKENKKPEDYHFDNSNLNRISIEFPSELKRVKKIDYSKFPKSIKKINPENPDSPKDNIK</sequence>
<protein>
    <recommendedName>
        <fullName evidence="3">DUF3997 domain-containing protein</fullName>
    </recommendedName>
</protein>
<accession>A0A3D9C2T1</accession>
<evidence type="ECO:0000313" key="1">
    <source>
        <dbReference type="EMBL" id="REC60059.1"/>
    </source>
</evidence>
<evidence type="ECO:0008006" key="3">
    <source>
        <dbReference type="Google" id="ProtNLM"/>
    </source>
</evidence>
<evidence type="ECO:0000313" key="2">
    <source>
        <dbReference type="Proteomes" id="UP000256686"/>
    </source>
</evidence>
<dbReference type="AlphaFoldDB" id="A0A3D9C2T1"/>
<gene>
    <name evidence="1" type="ORF">DRF65_22995</name>
</gene>
<reference evidence="2" key="1">
    <citation type="submission" date="2018-06" db="EMBL/GenBank/DDBJ databases">
        <authorList>
            <person name="Lum Nde A."/>
            <person name="Hugo C."/>
        </authorList>
    </citation>
    <scope>NUCLEOTIDE SEQUENCE [LARGE SCALE GENOMIC DNA]</scope>
    <source>
        <strain evidence="2">1_F178</strain>
    </source>
</reference>
<proteinExistence type="predicted"/>
<organism evidence="1 2">
    <name type="scientific">Chryseobacterium pennae</name>
    <dbReference type="NCBI Taxonomy" id="2258962"/>
    <lineage>
        <taxon>Bacteria</taxon>
        <taxon>Pseudomonadati</taxon>
        <taxon>Bacteroidota</taxon>
        <taxon>Flavobacteriia</taxon>
        <taxon>Flavobacteriales</taxon>
        <taxon>Weeksellaceae</taxon>
        <taxon>Chryseobacterium group</taxon>
        <taxon>Chryseobacterium</taxon>
    </lineage>
</organism>